<dbReference type="EMBL" id="KV744853">
    <property type="protein sequence ID" value="OCK83744.1"/>
    <property type="molecule type" value="Genomic_DNA"/>
</dbReference>
<dbReference type="Pfam" id="PF12937">
    <property type="entry name" value="F-box-like"/>
    <property type="match status" value="1"/>
</dbReference>
<dbReference type="InterPro" id="IPR001810">
    <property type="entry name" value="F-box_dom"/>
</dbReference>
<proteinExistence type="predicted"/>
<sequence length="471" mass="53432">MPLTSTANRRGQASMEPCILQHAKRTRTPSNHTLNDLPIELLAAIISDVPEKQDLLSLSLTSRTLHAVAEEYLYSSFELYGASRINHISRKSLRPFLRTIIEIPRLRGLVKKVLIEPKPLDVPEPWLEEKPEITREYSRLFMDCCLALGYGTSREVEHWVNCLEENLEEAQVVLLLMLTQNVMEADLWAPYLESCCGCPAPGVLGIVASLPDTKLFRGFHTLQNLSLDFCPYNWGSGPTLETIARVICIPTLRRITLRKPTSWKTANLPCDWLPQASPVEELRLISPYLGLEQWDTLLSSFRSLKVFISEWDYGALATSALELSDIYRALTHQKLSLETIYLDTREIFSLDDYYFPLVPSAMGSLRDFENLKNLTLTGTAMVGRSTGCYPRLSGTTIQSAEYLSELLPCSLQELTILDWIDGWPRRYFTAELWTAAASLPHFANLRKIGMMNFLGKNKPPELDEEYIIPGR</sequence>
<reference evidence="2 3" key="1">
    <citation type="journal article" date="2016" name="Nat. Commun.">
        <title>Ectomycorrhizal ecology is imprinted in the genome of the dominant symbiotic fungus Cenococcum geophilum.</title>
        <authorList>
            <consortium name="DOE Joint Genome Institute"/>
            <person name="Peter M."/>
            <person name="Kohler A."/>
            <person name="Ohm R.A."/>
            <person name="Kuo A."/>
            <person name="Krutzmann J."/>
            <person name="Morin E."/>
            <person name="Arend M."/>
            <person name="Barry K.W."/>
            <person name="Binder M."/>
            <person name="Choi C."/>
            <person name="Clum A."/>
            <person name="Copeland A."/>
            <person name="Grisel N."/>
            <person name="Haridas S."/>
            <person name="Kipfer T."/>
            <person name="LaButti K."/>
            <person name="Lindquist E."/>
            <person name="Lipzen A."/>
            <person name="Maire R."/>
            <person name="Meier B."/>
            <person name="Mihaltcheva S."/>
            <person name="Molinier V."/>
            <person name="Murat C."/>
            <person name="Poggeler S."/>
            <person name="Quandt C.A."/>
            <person name="Sperisen C."/>
            <person name="Tritt A."/>
            <person name="Tisserant E."/>
            <person name="Crous P.W."/>
            <person name="Henrissat B."/>
            <person name="Nehls U."/>
            <person name="Egli S."/>
            <person name="Spatafora J.W."/>
            <person name="Grigoriev I.V."/>
            <person name="Martin F.M."/>
        </authorList>
    </citation>
    <scope>NUCLEOTIDE SEQUENCE [LARGE SCALE GENOMIC DNA]</scope>
    <source>
        <strain evidence="2 3">CBS 459.81</strain>
    </source>
</reference>
<dbReference type="SUPFAM" id="SSF81383">
    <property type="entry name" value="F-box domain"/>
    <property type="match status" value="1"/>
</dbReference>
<dbReference type="Proteomes" id="UP000250266">
    <property type="component" value="Unassembled WGS sequence"/>
</dbReference>
<evidence type="ECO:0000259" key="1">
    <source>
        <dbReference type="PROSITE" id="PS50181"/>
    </source>
</evidence>
<organism evidence="2 3">
    <name type="scientific">Lepidopterella palustris CBS 459.81</name>
    <dbReference type="NCBI Taxonomy" id="1314670"/>
    <lineage>
        <taxon>Eukaryota</taxon>
        <taxon>Fungi</taxon>
        <taxon>Dikarya</taxon>
        <taxon>Ascomycota</taxon>
        <taxon>Pezizomycotina</taxon>
        <taxon>Dothideomycetes</taxon>
        <taxon>Pleosporomycetidae</taxon>
        <taxon>Mytilinidiales</taxon>
        <taxon>Argynnaceae</taxon>
        <taxon>Lepidopterella</taxon>
    </lineage>
</organism>
<gene>
    <name evidence="2" type="ORF">K432DRAFT_379217</name>
</gene>
<dbReference type="InterPro" id="IPR036047">
    <property type="entry name" value="F-box-like_dom_sf"/>
</dbReference>
<protein>
    <recommendedName>
        <fullName evidence="1">F-box domain-containing protein</fullName>
    </recommendedName>
</protein>
<keyword evidence="3" id="KW-1185">Reference proteome</keyword>
<evidence type="ECO:0000313" key="2">
    <source>
        <dbReference type="EMBL" id="OCK83744.1"/>
    </source>
</evidence>
<evidence type="ECO:0000313" key="3">
    <source>
        <dbReference type="Proteomes" id="UP000250266"/>
    </source>
</evidence>
<dbReference type="OrthoDB" id="2520703at2759"/>
<feature type="domain" description="F-box" evidence="1">
    <location>
        <begin position="31"/>
        <end position="77"/>
    </location>
</feature>
<dbReference type="PROSITE" id="PS50181">
    <property type="entry name" value="FBOX"/>
    <property type="match status" value="1"/>
</dbReference>
<dbReference type="SUPFAM" id="SSF52047">
    <property type="entry name" value="RNI-like"/>
    <property type="match status" value="1"/>
</dbReference>
<dbReference type="AlphaFoldDB" id="A0A8E2JIE7"/>
<name>A0A8E2JIE7_9PEZI</name>
<accession>A0A8E2JIE7</accession>